<sequence length="109" mass="13062">MSEVLCIETQDQNFYGKITTDVYEIEWRFSQESQCCERPTVVFSQDINWLQGKKISSFDFNVYNRYAELILIIEDNDNFEVRFQNDHNGYYPHNLDIYIDGNIKWNTAL</sequence>
<protein>
    <submittedName>
        <fullName evidence="1">Uncharacterized protein</fullName>
    </submittedName>
</protein>
<proteinExistence type="predicted"/>
<dbReference type="AlphaFoldDB" id="A0A6C0JWT2"/>
<dbReference type="EMBL" id="MN740696">
    <property type="protein sequence ID" value="QHU08328.1"/>
    <property type="molecule type" value="Genomic_DNA"/>
</dbReference>
<reference evidence="1" key="1">
    <citation type="journal article" date="2020" name="Nature">
        <title>Giant virus diversity and host interactions through global metagenomics.</title>
        <authorList>
            <person name="Schulz F."/>
            <person name="Roux S."/>
            <person name="Paez-Espino D."/>
            <person name="Jungbluth S."/>
            <person name="Walsh D.A."/>
            <person name="Denef V.J."/>
            <person name="McMahon K.D."/>
            <person name="Konstantinidis K.T."/>
            <person name="Eloe-Fadrosh E.A."/>
            <person name="Kyrpides N.C."/>
            <person name="Woyke T."/>
        </authorList>
    </citation>
    <scope>NUCLEOTIDE SEQUENCE</scope>
    <source>
        <strain evidence="1">GVMAG-S-1062768-28</strain>
    </source>
</reference>
<accession>A0A6C0JWT2</accession>
<evidence type="ECO:0000313" key="1">
    <source>
        <dbReference type="EMBL" id="QHU08328.1"/>
    </source>
</evidence>
<organism evidence="1">
    <name type="scientific">viral metagenome</name>
    <dbReference type="NCBI Taxonomy" id="1070528"/>
    <lineage>
        <taxon>unclassified sequences</taxon>
        <taxon>metagenomes</taxon>
        <taxon>organismal metagenomes</taxon>
    </lineage>
</organism>
<name>A0A6C0JWT2_9ZZZZ</name>